<evidence type="ECO:0000256" key="6">
    <source>
        <dbReference type="PROSITE-ProRule" id="PRU10141"/>
    </source>
</evidence>
<feature type="region of interest" description="Disordered" evidence="7">
    <location>
        <begin position="392"/>
        <end position="419"/>
    </location>
</feature>
<feature type="domain" description="Protein kinase" evidence="8">
    <location>
        <begin position="425"/>
        <end position="699"/>
    </location>
</feature>
<evidence type="ECO:0000313" key="9">
    <source>
        <dbReference type="EMBL" id="KAG7663965.1"/>
    </source>
</evidence>
<sequence>MAFDYRSFSGSNTTTRNDSNSLLSSYSNISFNEPEHEFSLNHKRPFLQDDDKTELPPRLSSYSLAAIHDKPKSHHLQHPSTSESMNIITAPITGKYENDFSENITKFRNKLAKHLLINENNEIKENNPNEFHQRNTYTNSQYSNNWDDFTPGKSNHSTLGKTTVTIPDDGYRPSSQDGFEPIHHLPKRKRRFGKLLGRPIRVSETLSESPMDNPYPELYLDRFSPVLRTSNNEIGSDPIFGRLKESPEFVSRAERPYRETNRVVSEPPALPKSTLSPREVRGYRNRVTSESGRDFDPQKYSFPNILQDINQRKVFDDKENHQYPLPSQSSRQYNSRQPLAERPLNQLNQEPEVFRKPKLPKSHSNIVKSPSPIIQQFPIPDRNPIPESKVHFERPTHSRESGVSDPSDEGAPRNKNIITINGKQYEKRDIIGTGGSSKVYGIRDLSNKRNYAMKKVSIDQYDKSCADKFKEEISLLLKLQKSERIVKLIDFCMTENSIYLIMEKGDGDLASTLHHRSNMKNPPDMCFVKCYAREMLLCLKEVHDAGIVHSDLKPANFLLVKGILKLIDFGIADAVPDHTVNIYRESQIGTPNYMAPETLTVNQPGVHTKDTWKVGKPSDIWSIGCIIYQMIYGKAPYASYSGHQRILAITNPAIKIKYPNKGLGGVRVPTGAIVLMQNCLAHSPNDRWTVEECLDCDFFNPKGVSEGFVREVVHQTINYGYNKRINADAISSDDIEALVNDVMDGISNLNYS</sequence>
<dbReference type="GO" id="GO:0005634">
    <property type="term" value="C:nucleus"/>
    <property type="evidence" value="ECO:0007669"/>
    <property type="project" value="TreeGrafter"/>
</dbReference>
<dbReference type="GO" id="GO:0000776">
    <property type="term" value="C:kinetochore"/>
    <property type="evidence" value="ECO:0007669"/>
    <property type="project" value="TreeGrafter"/>
</dbReference>
<proteinExistence type="predicted"/>
<dbReference type="GO" id="GO:0004674">
    <property type="term" value="F:protein serine/threonine kinase activity"/>
    <property type="evidence" value="ECO:0007669"/>
    <property type="project" value="UniProtKB-KW"/>
</dbReference>
<dbReference type="Pfam" id="PF00069">
    <property type="entry name" value="Pkinase"/>
    <property type="match status" value="1"/>
</dbReference>
<name>A0A8J5UXY8_9ASCO</name>
<evidence type="ECO:0000313" key="10">
    <source>
        <dbReference type="Proteomes" id="UP000694255"/>
    </source>
</evidence>
<evidence type="ECO:0000256" key="7">
    <source>
        <dbReference type="SAM" id="MobiDB-lite"/>
    </source>
</evidence>
<dbReference type="PANTHER" id="PTHR22974:SF21">
    <property type="entry name" value="DUAL SPECIFICITY PROTEIN KINASE TTK"/>
    <property type="match status" value="1"/>
</dbReference>
<evidence type="ECO:0000256" key="5">
    <source>
        <dbReference type="ARBA" id="ARBA00022840"/>
    </source>
</evidence>
<evidence type="ECO:0000256" key="2">
    <source>
        <dbReference type="ARBA" id="ARBA00022679"/>
    </source>
</evidence>
<dbReference type="GO" id="GO:0007059">
    <property type="term" value="P:chromosome segregation"/>
    <property type="evidence" value="ECO:0007669"/>
    <property type="project" value="TreeGrafter"/>
</dbReference>
<evidence type="ECO:0000256" key="3">
    <source>
        <dbReference type="ARBA" id="ARBA00022741"/>
    </source>
</evidence>
<dbReference type="OrthoDB" id="20524at2759"/>
<feature type="binding site" evidence="6">
    <location>
        <position position="454"/>
    </location>
    <ligand>
        <name>ATP</name>
        <dbReference type="ChEBI" id="CHEBI:30616"/>
    </ligand>
</feature>
<keyword evidence="4" id="KW-0418">Kinase</keyword>
<dbReference type="PROSITE" id="PS50011">
    <property type="entry name" value="PROTEIN_KINASE_DOM"/>
    <property type="match status" value="1"/>
</dbReference>
<dbReference type="GO" id="GO:0007094">
    <property type="term" value="P:mitotic spindle assembly checkpoint signaling"/>
    <property type="evidence" value="ECO:0007669"/>
    <property type="project" value="TreeGrafter"/>
</dbReference>
<dbReference type="PANTHER" id="PTHR22974">
    <property type="entry name" value="MIXED LINEAGE PROTEIN KINASE"/>
    <property type="match status" value="1"/>
</dbReference>
<dbReference type="EMBL" id="JAGSYN010000112">
    <property type="protein sequence ID" value="KAG7663965.1"/>
    <property type="molecule type" value="Genomic_DNA"/>
</dbReference>
<reference evidence="9 10" key="1">
    <citation type="journal article" date="2021" name="DNA Res.">
        <title>Genome analysis of Candida subhashii reveals its hybrid nature and dual mitochondrial genome conformations.</title>
        <authorList>
            <person name="Mixao V."/>
            <person name="Hegedusova E."/>
            <person name="Saus E."/>
            <person name="Pryszcz L.P."/>
            <person name="Cillingova A."/>
            <person name="Nosek J."/>
            <person name="Gabaldon T."/>
        </authorList>
    </citation>
    <scope>NUCLEOTIDE SEQUENCE [LARGE SCALE GENOMIC DNA]</scope>
    <source>
        <strain evidence="9 10">CBS 10753</strain>
    </source>
</reference>
<dbReference type="PROSITE" id="PS00107">
    <property type="entry name" value="PROTEIN_KINASE_ATP"/>
    <property type="match status" value="1"/>
</dbReference>
<keyword evidence="3 6" id="KW-0547">Nucleotide-binding</keyword>
<keyword evidence="10" id="KW-1185">Reference proteome</keyword>
<keyword evidence="5 6" id="KW-0067">ATP-binding</keyword>
<dbReference type="GeneID" id="73469327"/>
<dbReference type="InterPro" id="IPR000719">
    <property type="entry name" value="Prot_kinase_dom"/>
</dbReference>
<dbReference type="GO" id="GO:0004712">
    <property type="term" value="F:protein serine/threonine/tyrosine kinase activity"/>
    <property type="evidence" value="ECO:0007669"/>
    <property type="project" value="TreeGrafter"/>
</dbReference>
<dbReference type="InterPro" id="IPR008271">
    <property type="entry name" value="Ser/Thr_kinase_AS"/>
</dbReference>
<dbReference type="PROSITE" id="PS00108">
    <property type="entry name" value="PROTEIN_KINASE_ST"/>
    <property type="match status" value="1"/>
</dbReference>
<evidence type="ECO:0000256" key="4">
    <source>
        <dbReference type="ARBA" id="ARBA00022777"/>
    </source>
</evidence>
<dbReference type="RefSeq" id="XP_049264197.1">
    <property type="nucleotide sequence ID" value="XM_049406287.1"/>
</dbReference>
<dbReference type="Proteomes" id="UP000694255">
    <property type="component" value="Unassembled WGS sequence"/>
</dbReference>
<dbReference type="GO" id="GO:0005524">
    <property type="term" value="F:ATP binding"/>
    <property type="evidence" value="ECO:0007669"/>
    <property type="project" value="UniProtKB-UniRule"/>
</dbReference>
<evidence type="ECO:0000256" key="1">
    <source>
        <dbReference type="ARBA" id="ARBA00022527"/>
    </source>
</evidence>
<dbReference type="InterPro" id="IPR017441">
    <property type="entry name" value="Protein_kinase_ATP_BS"/>
</dbReference>
<dbReference type="FunFam" id="3.30.200.20:FF:000131">
    <property type="entry name" value="Dual specificity protein kinase TTK"/>
    <property type="match status" value="1"/>
</dbReference>
<dbReference type="SMART" id="SM00220">
    <property type="entry name" value="S_TKc"/>
    <property type="match status" value="1"/>
</dbReference>
<keyword evidence="2" id="KW-0808">Transferase</keyword>
<feature type="compositionally biased region" description="Basic and acidic residues" evidence="7">
    <location>
        <begin position="392"/>
        <end position="402"/>
    </location>
</feature>
<dbReference type="AlphaFoldDB" id="A0A8J5UXY8"/>
<feature type="region of interest" description="Disordered" evidence="7">
    <location>
        <begin position="260"/>
        <end position="281"/>
    </location>
</feature>
<feature type="region of interest" description="Disordered" evidence="7">
    <location>
        <begin position="1"/>
        <end position="21"/>
    </location>
</feature>
<evidence type="ECO:0000259" key="8">
    <source>
        <dbReference type="PROSITE" id="PS50011"/>
    </source>
</evidence>
<protein>
    <submittedName>
        <fullName evidence="9">MPS1</fullName>
    </submittedName>
</protein>
<dbReference type="GO" id="GO:0030447">
    <property type="term" value="P:filamentous growth"/>
    <property type="evidence" value="ECO:0007669"/>
    <property type="project" value="UniProtKB-ARBA"/>
</dbReference>
<dbReference type="GO" id="GO:0033316">
    <property type="term" value="P:meiotic spindle assembly checkpoint signaling"/>
    <property type="evidence" value="ECO:0007669"/>
    <property type="project" value="TreeGrafter"/>
</dbReference>
<keyword evidence="1" id="KW-0723">Serine/threonine-protein kinase</keyword>
<organism evidence="9 10">
    <name type="scientific">[Candida] subhashii</name>
    <dbReference type="NCBI Taxonomy" id="561895"/>
    <lineage>
        <taxon>Eukaryota</taxon>
        <taxon>Fungi</taxon>
        <taxon>Dikarya</taxon>
        <taxon>Ascomycota</taxon>
        <taxon>Saccharomycotina</taxon>
        <taxon>Pichiomycetes</taxon>
        <taxon>Debaryomycetaceae</taxon>
        <taxon>Spathaspora</taxon>
    </lineage>
</organism>
<dbReference type="GO" id="GO:0034501">
    <property type="term" value="P:protein localization to kinetochore"/>
    <property type="evidence" value="ECO:0007669"/>
    <property type="project" value="TreeGrafter"/>
</dbReference>
<comment type="caution">
    <text evidence="9">The sequence shown here is derived from an EMBL/GenBank/DDBJ whole genome shotgun (WGS) entry which is preliminary data.</text>
</comment>
<accession>A0A8J5UXY8</accession>
<gene>
    <name evidence="9" type="ORF">J8A68_002526</name>
</gene>